<dbReference type="Proteomes" id="UP000236319">
    <property type="component" value="Unassembled WGS sequence"/>
</dbReference>
<keyword evidence="2" id="KW-1185">Reference proteome</keyword>
<sequence>MLVKPADNAFHLLHEPLRASVRVRGDFCRQFVELRLAFRGEGFQLGFHERDVFRAEVLGDGGFGFLDLGDDVLLEGFNDILKQLIGFFEK</sequence>
<evidence type="ECO:0000313" key="2">
    <source>
        <dbReference type="Proteomes" id="UP000236319"/>
    </source>
</evidence>
<evidence type="ECO:0000313" key="1">
    <source>
        <dbReference type="EMBL" id="GBE63431.1"/>
    </source>
</evidence>
<name>A0A2H6KKB7_9APIC</name>
<organism evidence="1 2">
    <name type="scientific">Babesia ovata</name>
    <dbReference type="NCBI Taxonomy" id="189622"/>
    <lineage>
        <taxon>Eukaryota</taxon>
        <taxon>Sar</taxon>
        <taxon>Alveolata</taxon>
        <taxon>Apicomplexa</taxon>
        <taxon>Aconoidasida</taxon>
        <taxon>Piroplasmida</taxon>
        <taxon>Babesiidae</taxon>
        <taxon>Babesia</taxon>
    </lineage>
</organism>
<gene>
    <name evidence="1" type="ORF">BOVATA_049240</name>
</gene>
<dbReference type="AlphaFoldDB" id="A0A2H6KKB7"/>
<comment type="caution">
    <text evidence="1">The sequence shown here is derived from an EMBL/GenBank/DDBJ whole genome shotgun (WGS) entry which is preliminary data.</text>
</comment>
<reference evidence="1 2" key="1">
    <citation type="journal article" date="2017" name="BMC Genomics">
        <title>Whole-genome assembly of Babesia ovata and comparative genomics between closely related pathogens.</title>
        <authorList>
            <person name="Yamagishi J."/>
            <person name="Asada M."/>
            <person name="Hakimi H."/>
            <person name="Tanaka T.Q."/>
            <person name="Sugimoto C."/>
            <person name="Kawazu S."/>
        </authorList>
    </citation>
    <scope>NUCLEOTIDE SEQUENCE [LARGE SCALE GENOMIC DNA]</scope>
    <source>
        <strain evidence="1 2">Miyake</strain>
    </source>
</reference>
<proteinExistence type="predicted"/>
<accession>A0A2H6KKB7</accession>
<dbReference type="VEuPathDB" id="PiroplasmaDB:BOVATA_049240"/>
<protein>
    <submittedName>
        <fullName evidence="1">Acyl-dehydrogenase, putative</fullName>
    </submittedName>
</protein>
<dbReference type="RefSeq" id="XP_028869674.1">
    <property type="nucleotide sequence ID" value="XM_029013841.1"/>
</dbReference>
<dbReference type="EMBL" id="BDSA01000048">
    <property type="protein sequence ID" value="GBE63431.1"/>
    <property type="molecule type" value="Genomic_DNA"/>
</dbReference>
<dbReference type="GeneID" id="39877201"/>